<dbReference type="AlphaFoldDB" id="A0AAN8WTX4"/>
<dbReference type="Proteomes" id="UP001381693">
    <property type="component" value="Unassembled WGS sequence"/>
</dbReference>
<comment type="cofactor">
    <cofactor evidence="10">
        <name>Zn(2+)</name>
        <dbReference type="ChEBI" id="CHEBI:29105"/>
    </cofactor>
    <text evidence="10">Binds 1 zinc ion per subunit.</text>
</comment>
<feature type="non-terminal residue" evidence="11">
    <location>
        <position position="382"/>
    </location>
</feature>
<dbReference type="GO" id="GO:0046872">
    <property type="term" value="F:metal ion binding"/>
    <property type="evidence" value="ECO:0007669"/>
    <property type="project" value="UniProtKB-KW"/>
</dbReference>
<organism evidence="11 12">
    <name type="scientific">Halocaridina rubra</name>
    <name type="common">Hawaiian red shrimp</name>
    <dbReference type="NCBI Taxonomy" id="373956"/>
    <lineage>
        <taxon>Eukaryota</taxon>
        <taxon>Metazoa</taxon>
        <taxon>Ecdysozoa</taxon>
        <taxon>Arthropoda</taxon>
        <taxon>Crustacea</taxon>
        <taxon>Multicrustacea</taxon>
        <taxon>Malacostraca</taxon>
        <taxon>Eumalacostraca</taxon>
        <taxon>Eucarida</taxon>
        <taxon>Decapoda</taxon>
        <taxon>Pleocyemata</taxon>
        <taxon>Caridea</taxon>
        <taxon>Atyoidea</taxon>
        <taxon>Atyidae</taxon>
        <taxon>Halocaridina</taxon>
    </lineage>
</organism>
<keyword evidence="2" id="KW-0732">Signal</keyword>
<dbReference type="GO" id="GO:0006508">
    <property type="term" value="P:proteolysis"/>
    <property type="evidence" value="ECO:0007669"/>
    <property type="project" value="UniProtKB-KW"/>
</dbReference>
<feature type="glycosylation site" description="N-linked (GlcNAc...) asparagine" evidence="5">
    <location>
        <position position="86"/>
    </location>
</feature>
<evidence type="ECO:0000256" key="3">
    <source>
        <dbReference type="ARBA" id="ARBA00023157"/>
    </source>
</evidence>
<evidence type="ECO:0000313" key="11">
    <source>
        <dbReference type="EMBL" id="KAK7068373.1"/>
    </source>
</evidence>
<dbReference type="GO" id="GO:0004180">
    <property type="term" value="F:carboxypeptidase activity"/>
    <property type="evidence" value="ECO:0007669"/>
    <property type="project" value="UniProtKB-KW"/>
</dbReference>
<evidence type="ECO:0000256" key="9">
    <source>
        <dbReference type="PROSITE-ProRule" id="PRU01355"/>
    </source>
</evidence>
<evidence type="ECO:0000256" key="2">
    <source>
        <dbReference type="ARBA" id="ARBA00022729"/>
    </source>
</evidence>
<keyword evidence="10" id="KW-0862">Zinc</keyword>
<dbReference type="CDD" id="cd06461">
    <property type="entry name" value="M2_ACE"/>
    <property type="match status" value="1"/>
</dbReference>
<comment type="similarity">
    <text evidence="1 9 10">Belongs to the peptidase M2 family.</text>
</comment>
<keyword evidence="10" id="KW-0121">Carboxypeptidase</keyword>
<dbReference type="PANTHER" id="PTHR10514:SF27">
    <property type="entry name" value="ANGIOTENSIN-CONVERTING ENZYME"/>
    <property type="match status" value="1"/>
</dbReference>
<evidence type="ECO:0000256" key="4">
    <source>
        <dbReference type="ARBA" id="ARBA00023180"/>
    </source>
</evidence>
<evidence type="ECO:0000256" key="5">
    <source>
        <dbReference type="PIRSR" id="PIRSR601548-10"/>
    </source>
</evidence>
<dbReference type="GO" id="GO:0008237">
    <property type="term" value="F:metallopeptidase activity"/>
    <property type="evidence" value="ECO:0007669"/>
    <property type="project" value="UniProtKB-KW"/>
</dbReference>
<dbReference type="GO" id="GO:0008241">
    <property type="term" value="F:peptidyl-dipeptidase activity"/>
    <property type="evidence" value="ECO:0007669"/>
    <property type="project" value="InterPro"/>
</dbReference>
<keyword evidence="12" id="KW-1185">Reference proteome</keyword>
<name>A0AAN8WTX4_HALRR</name>
<feature type="binding site" evidence="6">
    <location>
        <position position="243"/>
    </location>
    <ligand>
        <name>chloride</name>
        <dbReference type="ChEBI" id="CHEBI:17996"/>
        <label>1</label>
    </ligand>
</feature>
<protein>
    <recommendedName>
        <fullName evidence="10">Angiotensin-converting enzyme</fullName>
        <ecNumber evidence="10">3.4.-.-</ecNumber>
    </recommendedName>
</protein>
<evidence type="ECO:0000256" key="10">
    <source>
        <dbReference type="RuleBase" id="RU361144"/>
    </source>
</evidence>
<dbReference type="EC" id="3.4.-.-" evidence="10"/>
<sequence length="382" mass="44579">MGKSLAVNQHILSSTLSLRLNRRGNSFSQSRSSRDLMTEVTPYKRDISVNHTTLALAAERILNEENESLRQACTRAVYTSWYYQTNLTEINRRIALSAQMQYSSMKQQSWHKVQLWQGLKNYLLSDEIRRQFEALSVLGTSALPVGDLTDYKNVLSIMSETYNTATICGYQGARKCDLSIDRDISPLMVNSRDASELSHAWKTWRDNTGKKIRNHFSIFVELANKAARYNGFRNVVEMDLVPYERPDFRQEIANAWEQIKPLYLQLHAYARSKLRKVYGSSIVRERGPLPAHILGNMWAQKWDVNDILMPYPWKPQIDVTNEMVKQRFTPKKLFEVAEDFFLSMNMTRMPHTFWRHSMFEAPNDRPIICHASSWDFCNSYDY</sequence>
<dbReference type="GO" id="GO:0005886">
    <property type="term" value="C:plasma membrane"/>
    <property type="evidence" value="ECO:0007669"/>
    <property type="project" value="TreeGrafter"/>
</dbReference>
<evidence type="ECO:0000256" key="1">
    <source>
        <dbReference type="ARBA" id="ARBA00008139"/>
    </source>
</evidence>
<evidence type="ECO:0000256" key="8">
    <source>
        <dbReference type="PIRSR" id="PIRSR601548-5"/>
    </source>
</evidence>
<accession>A0AAN8WTX4</accession>
<dbReference type="PRINTS" id="PR00791">
    <property type="entry name" value="PEPDIPTASEA"/>
</dbReference>
<evidence type="ECO:0000313" key="12">
    <source>
        <dbReference type="Proteomes" id="UP001381693"/>
    </source>
</evidence>
<dbReference type="InterPro" id="IPR001548">
    <property type="entry name" value="Peptidase_M2"/>
</dbReference>
<keyword evidence="4 5" id="KW-0325">Glycoprotein</keyword>
<dbReference type="Pfam" id="PF01401">
    <property type="entry name" value="Peptidase_M2"/>
    <property type="match status" value="1"/>
</dbReference>
<gene>
    <name evidence="11" type="ORF">SK128_008464</name>
</gene>
<feature type="disulfide bond" evidence="7 9">
    <location>
        <begin position="168"/>
        <end position="176"/>
    </location>
</feature>
<feature type="glycosylation site" description="N-linked (GlcNAc...) asparagine" evidence="8">
    <location>
        <position position="66"/>
    </location>
</feature>
<dbReference type="PROSITE" id="PS52011">
    <property type="entry name" value="PEPTIDASE_M2"/>
    <property type="match status" value="1"/>
</dbReference>
<evidence type="ECO:0000256" key="6">
    <source>
        <dbReference type="PIRSR" id="PIRSR601548-2"/>
    </source>
</evidence>
<evidence type="ECO:0000256" key="7">
    <source>
        <dbReference type="PIRSR" id="PIRSR601548-4"/>
    </source>
</evidence>
<dbReference type="SUPFAM" id="SSF55486">
    <property type="entry name" value="Metalloproteases ('zincins'), catalytic domain"/>
    <property type="match status" value="1"/>
</dbReference>
<proteinExistence type="inferred from homology"/>
<comment type="caution">
    <text evidence="11">The sequence shown here is derived from an EMBL/GenBank/DDBJ whole genome shotgun (WGS) entry which is preliminary data.</text>
</comment>
<keyword evidence="10" id="KW-0645">Protease</keyword>
<dbReference type="PANTHER" id="PTHR10514">
    <property type="entry name" value="ANGIOTENSIN-CONVERTING ENZYME"/>
    <property type="match status" value="1"/>
</dbReference>
<comment type="caution">
    <text evidence="9">Lacks conserved residue(s) required for the propagation of feature annotation.</text>
</comment>
<dbReference type="EMBL" id="JAXCGZ010017274">
    <property type="protein sequence ID" value="KAK7068373.1"/>
    <property type="molecule type" value="Genomic_DNA"/>
</dbReference>
<keyword evidence="10" id="KW-0482">Metalloprotease</keyword>
<reference evidence="11 12" key="1">
    <citation type="submission" date="2023-11" db="EMBL/GenBank/DDBJ databases">
        <title>Halocaridina rubra genome assembly.</title>
        <authorList>
            <person name="Smith C."/>
        </authorList>
    </citation>
    <scope>NUCLEOTIDE SEQUENCE [LARGE SCALE GENOMIC DNA]</scope>
    <source>
        <strain evidence="11">EP-1</strain>
        <tissue evidence="11">Whole</tissue>
    </source>
</reference>
<keyword evidence="10" id="KW-0479">Metal-binding</keyword>
<keyword evidence="3 7" id="KW-1015">Disulfide bond</keyword>
<keyword evidence="10" id="KW-0378">Hydrolase</keyword>